<evidence type="ECO:0000256" key="10">
    <source>
        <dbReference type="ARBA" id="ARBA00022838"/>
    </source>
</evidence>
<keyword evidence="12" id="KW-0539">Nucleus</keyword>
<sequence>MITTTPIAQAPKHGRKASASRLPSRPTTPLRPASRTSFRASQTTPRASDTANAAGIDFPLSRLEPAFSELSEAMADLEANFMHLQLLNESIARFNDNFAAFLYGLNMTAFCVDFPEAPISQSFTRHGSNTCQMEDSPFRDMRIRPAEDAHLKDAPDTTFMTGDTSFVENPPMSNKPSNKFTTATTSKRGATRGGAQSRGAASTRGKVPVAGVDENGRRTTRLPSGNTRGRGSTTRAWGRH</sequence>
<evidence type="ECO:0000256" key="9">
    <source>
        <dbReference type="ARBA" id="ARBA00022829"/>
    </source>
</evidence>
<dbReference type="OrthoDB" id="5586015at2759"/>
<evidence type="ECO:0000256" key="1">
    <source>
        <dbReference type="ARBA" id="ARBA00004123"/>
    </source>
</evidence>
<proteinExistence type="inferred from homology"/>
<keyword evidence="13" id="KW-0137">Centromere</keyword>
<evidence type="ECO:0000313" key="16">
    <source>
        <dbReference type="EMBL" id="QIX00586.1"/>
    </source>
</evidence>
<feature type="region of interest" description="Disordered" evidence="15">
    <location>
        <begin position="148"/>
        <end position="240"/>
    </location>
</feature>
<evidence type="ECO:0000256" key="4">
    <source>
        <dbReference type="ARBA" id="ARBA00010073"/>
    </source>
</evidence>
<evidence type="ECO:0000256" key="7">
    <source>
        <dbReference type="ARBA" id="ARBA00022490"/>
    </source>
</evidence>
<reference evidence="16 17" key="1">
    <citation type="journal article" date="2016" name="Sci. Rep.">
        <title>Peltaster fructicola genome reveals evolution from an invasive phytopathogen to an ectophytic parasite.</title>
        <authorList>
            <person name="Xu C."/>
            <person name="Chen H."/>
            <person name="Gleason M.L."/>
            <person name="Xu J.R."/>
            <person name="Liu H."/>
            <person name="Zhang R."/>
            <person name="Sun G."/>
        </authorList>
    </citation>
    <scope>NUCLEOTIDE SEQUENCE [LARGE SCALE GENOMIC DNA]</scope>
    <source>
        <strain evidence="16 17">LNHT1506</strain>
    </source>
</reference>
<dbReference type="InterPro" id="IPR013962">
    <property type="entry name" value="DASH_Dam1"/>
</dbReference>
<feature type="compositionally biased region" description="Low complexity" evidence="15">
    <location>
        <begin position="20"/>
        <end position="37"/>
    </location>
</feature>
<dbReference type="Proteomes" id="UP000503462">
    <property type="component" value="Chromosome 4"/>
</dbReference>
<keyword evidence="6" id="KW-0158">Chromosome</keyword>
<dbReference type="GO" id="GO:0044732">
    <property type="term" value="C:mitotic spindle pole body"/>
    <property type="evidence" value="ECO:0007669"/>
    <property type="project" value="TreeGrafter"/>
</dbReference>
<keyword evidence="11" id="KW-0206">Cytoskeleton</keyword>
<evidence type="ECO:0000256" key="6">
    <source>
        <dbReference type="ARBA" id="ARBA00022454"/>
    </source>
</evidence>
<evidence type="ECO:0000256" key="3">
    <source>
        <dbReference type="ARBA" id="ARBA00004629"/>
    </source>
</evidence>
<evidence type="ECO:0000256" key="12">
    <source>
        <dbReference type="ARBA" id="ARBA00023242"/>
    </source>
</evidence>
<keyword evidence="8" id="KW-0493">Microtubule</keyword>
<dbReference type="GO" id="GO:1990537">
    <property type="term" value="C:mitotic spindle polar microtubule"/>
    <property type="evidence" value="ECO:0007669"/>
    <property type="project" value="TreeGrafter"/>
</dbReference>
<accession>A0A6H0Y0Y1</accession>
<comment type="similarity">
    <text evidence="4">Belongs to the DASH complex DAM1 family.</text>
</comment>
<dbReference type="EMBL" id="CP051142">
    <property type="protein sequence ID" value="QIX00586.1"/>
    <property type="molecule type" value="Genomic_DNA"/>
</dbReference>
<evidence type="ECO:0000256" key="13">
    <source>
        <dbReference type="ARBA" id="ARBA00023328"/>
    </source>
</evidence>
<dbReference type="GO" id="GO:1990758">
    <property type="term" value="P:mitotic sister chromatid biorientation"/>
    <property type="evidence" value="ECO:0007669"/>
    <property type="project" value="TreeGrafter"/>
</dbReference>
<evidence type="ECO:0000256" key="5">
    <source>
        <dbReference type="ARBA" id="ARBA00020497"/>
    </source>
</evidence>
<organism evidence="16 17">
    <name type="scientific">Peltaster fructicola</name>
    <dbReference type="NCBI Taxonomy" id="286661"/>
    <lineage>
        <taxon>Eukaryota</taxon>
        <taxon>Fungi</taxon>
        <taxon>Dikarya</taxon>
        <taxon>Ascomycota</taxon>
        <taxon>Pezizomycotina</taxon>
        <taxon>Dothideomycetes</taxon>
        <taxon>Dothideomycetes incertae sedis</taxon>
        <taxon>Peltaster</taxon>
    </lineage>
</organism>
<name>A0A6H0Y0Y1_9PEZI</name>
<evidence type="ECO:0000256" key="14">
    <source>
        <dbReference type="ARBA" id="ARBA00030453"/>
    </source>
</evidence>
<dbReference type="PANTHER" id="PTHR28113:SF1">
    <property type="entry name" value="DASH COMPLEX SUBUNIT DAM1"/>
    <property type="match status" value="1"/>
</dbReference>
<gene>
    <name evidence="16" type="ORF">AMS68_006103</name>
</gene>
<feature type="compositionally biased region" description="Polar residues" evidence="15">
    <location>
        <begin position="221"/>
        <end position="240"/>
    </location>
</feature>
<keyword evidence="9" id="KW-0159">Chromosome partition</keyword>
<dbReference type="PANTHER" id="PTHR28113">
    <property type="entry name" value="DASH COMPLEX SUBUNIT DAM1"/>
    <property type="match status" value="1"/>
</dbReference>
<protein>
    <recommendedName>
        <fullName evidence="5">DASH complex subunit DAM1</fullName>
    </recommendedName>
    <alternativeName>
        <fullName evidence="14">Outer kinetochore protein DAM1</fullName>
    </alternativeName>
</protein>
<dbReference type="GO" id="GO:0042729">
    <property type="term" value="C:DASH complex"/>
    <property type="evidence" value="ECO:0007669"/>
    <property type="project" value="InterPro"/>
</dbReference>
<evidence type="ECO:0000256" key="11">
    <source>
        <dbReference type="ARBA" id="ARBA00023212"/>
    </source>
</evidence>
<evidence type="ECO:0000256" key="15">
    <source>
        <dbReference type="SAM" id="MobiDB-lite"/>
    </source>
</evidence>
<comment type="subcellular location">
    <subcellularLocation>
        <location evidence="3">Chromosome</location>
        <location evidence="3">Centromere</location>
        <location evidence="3">Kinetochore</location>
    </subcellularLocation>
    <subcellularLocation>
        <location evidence="2">Cytoplasm</location>
        <location evidence="2">Cytoskeleton</location>
        <location evidence="2">Spindle</location>
    </subcellularLocation>
    <subcellularLocation>
        <location evidence="1">Nucleus</location>
    </subcellularLocation>
</comment>
<feature type="region of interest" description="Disordered" evidence="15">
    <location>
        <begin position="1"/>
        <end position="53"/>
    </location>
</feature>
<dbReference type="AlphaFoldDB" id="A0A6H0Y0Y1"/>
<keyword evidence="17" id="KW-1185">Reference proteome</keyword>
<evidence type="ECO:0000256" key="2">
    <source>
        <dbReference type="ARBA" id="ARBA00004186"/>
    </source>
</evidence>
<feature type="compositionally biased region" description="Polar residues" evidence="15">
    <location>
        <begin position="38"/>
        <end position="51"/>
    </location>
</feature>
<evidence type="ECO:0000313" key="17">
    <source>
        <dbReference type="Proteomes" id="UP000503462"/>
    </source>
</evidence>
<keyword evidence="7" id="KW-0963">Cytoplasm</keyword>
<keyword evidence="10" id="KW-0995">Kinetochore</keyword>
<feature type="compositionally biased region" description="Polar residues" evidence="15">
    <location>
        <begin position="158"/>
        <end position="188"/>
    </location>
</feature>
<evidence type="ECO:0000256" key="8">
    <source>
        <dbReference type="ARBA" id="ARBA00022701"/>
    </source>
</evidence>
<dbReference type="Pfam" id="PF08653">
    <property type="entry name" value="DASH_Dam1"/>
    <property type="match status" value="1"/>
</dbReference>